<feature type="domain" description="DNA/pantothenate metabolism flavoprotein C-terminal" evidence="6">
    <location>
        <begin position="183"/>
        <end position="394"/>
    </location>
</feature>
<comment type="pathway">
    <text evidence="3 4">Cofactor biosynthesis; coenzyme A biosynthesis; CoA from (R)-pantothenate: step 3/5.</text>
</comment>
<feature type="binding site" evidence="3">
    <location>
        <position position="322"/>
    </location>
    <ligand>
        <name>CTP</name>
        <dbReference type="ChEBI" id="CHEBI:37563"/>
    </ligand>
</feature>
<dbReference type="GO" id="GO:0010181">
    <property type="term" value="F:FMN binding"/>
    <property type="evidence" value="ECO:0007669"/>
    <property type="project" value="UniProtKB-UniRule"/>
</dbReference>
<protein>
    <recommendedName>
        <fullName evidence="3">Coenzyme A biosynthesis bifunctional protein CoaBC</fullName>
    </recommendedName>
    <alternativeName>
        <fullName evidence="3">DNA/pantothenate metabolism flavoprotein</fullName>
    </alternativeName>
    <alternativeName>
        <fullName evidence="3">Phosphopantothenoylcysteine synthetase/decarboxylase</fullName>
        <shortName evidence="3">PPCS-PPCDC</shortName>
    </alternativeName>
    <domain>
        <recommendedName>
            <fullName evidence="3">Phosphopantothenoylcysteine decarboxylase</fullName>
            <shortName evidence="3">PPC decarboxylase</shortName>
            <shortName evidence="3">PPC-DC</shortName>
            <ecNumber evidence="3">4.1.1.36</ecNumber>
        </recommendedName>
        <alternativeName>
            <fullName evidence="3">CoaC</fullName>
        </alternativeName>
    </domain>
    <domain>
        <recommendedName>
            <fullName evidence="3">Phosphopantothenate--cysteine ligase</fullName>
            <ecNumber evidence="3">6.3.2.5</ecNumber>
        </recommendedName>
        <alternativeName>
            <fullName evidence="3">CoaB</fullName>
        </alternativeName>
        <alternativeName>
            <fullName evidence="3">Phosphopantothenoylcysteine synthetase</fullName>
            <shortName evidence="3">PPC synthetase</shortName>
            <shortName evidence="3">PPC-S</shortName>
        </alternativeName>
    </domain>
</protein>
<feature type="binding site" evidence="3">
    <location>
        <position position="287"/>
    </location>
    <ligand>
        <name>CTP</name>
        <dbReference type="ChEBI" id="CHEBI:37563"/>
    </ligand>
</feature>
<evidence type="ECO:0000313" key="7">
    <source>
        <dbReference type="EMBL" id="TDO25451.1"/>
    </source>
</evidence>
<comment type="catalytic activity">
    <reaction evidence="3 4">
        <text>N-[(R)-4-phosphopantothenoyl]-L-cysteine + H(+) = (R)-4'-phosphopantetheine + CO2</text>
        <dbReference type="Rhea" id="RHEA:16793"/>
        <dbReference type="ChEBI" id="CHEBI:15378"/>
        <dbReference type="ChEBI" id="CHEBI:16526"/>
        <dbReference type="ChEBI" id="CHEBI:59458"/>
        <dbReference type="ChEBI" id="CHEBI:61723"/>
        <dbReference type="EC" id="4.1.1.36"/>
    </reaction>
</comment>
<dbReference type="PANTHER" id="PTHR14359:SF6">
    <property type="entry name" value="PHOSPHOPANTOTHENOYLCYSTEINE DECARBOXYLASE"/>
    <property type="match status" value="1"/>
</dbReference>
<sequence length="398" mass="43131">MLKGKKILIGITASIAAYKTITLVRLLIKAGAEVKVVMTPAAKEFVSPVVLSTLSKNTVIHDLVEGDAWSNHVMLGRWADVMLIAPLSCNTLAKMANGLCDNVLLAVYLSATCPVVMAPAMDEDMWHHPSTQRNLAQLEQDGNHLIEVGKGELASGLFGDGRMAEPEDICLYLVEHFFRSEDLKGKKAIVTAGPTYEAIDPVRFIGNHSSGKMGFAIAEELYLRGADVILITGPTSQQVAYKGIQVKHVVSADEMYDAAVHAFDGAAIAVMSAAVADYKPVQAAVEKIKKKQEAWSIDMVKNKDILLQLGQQKKAGQFLMGFALETHNEKENALAKLKTKNADAIVLNSLNDKDAGFGVDTNTVTIFHQSGNETKVSLKPKKEVASDIVSFIIKHLHV</sequence>
<dbReference type="EC" id="6.3.2.5" evidence="3"/>
<dbReference type="GO" id="GO:0004632">
    <property type="term" value="F:phosphopantothenate--cysteine ligase activity"/>
    <property type="evidence" value="ECO:0007669"/>
    <property type="project" value="UniProtKB-UniRule"/>
</dbReference>
<reference evidence="7 8" key="1">
    <citation type="submission" date="2019-03" db="EMBL/GenBank/DDBJ databases">
        <title>Genomic Encyclopedia of Archaeal and Bacterial Type Strains, Phase II (KMG-II): from individual species to whole genera.</title>
        <authorList>
            <person name="Goeker M."/>
        </authorList>
    </citation>
    <scope>NUCLEOTIDE SEQUENCE [LARGE SCALE GENOMIC DNA]</scope>
    <source>
        <strain evidence="7 8">DSM 28323</strain>
    </source>
</reference>
<dbReference type="InterPro" id="IPR035929">
    <property type="entry name" value="CoaB-like_sf"/>
</dbReference>
<dbReference type="Pfam" id="PF04127">
    <property type="entry name" value="DFP"/>
    <property type="match status" value="1"/>
</dbReference>
<feature type="domain" description="Flavoprotein" evidence="5">
    <location>
        <begin position="5"/>
        <end position="171"/>
    </location>
</feature>
<dbReference type="SUPFAM" id="SSF52507">
    <property type="entry name" value="Homo-oligomeric flavin-containing Cys decarboxylases, HFCD"/>
    <property type="match status" value="1"/>
</dbReference>
<feature type="binding site" evidence="3">
    <location>
        <position position="340"/>
    </location>
    <ligand>
        <name>CTP</name>
        <dbReference type="ChEBI" id="CHEBI:37563"/>
    </ligand>
</feature>
<organism evidence="7 8">
    <name type="scientific">Sediminibacterium goheungense</name>
    <dbReference type="NCBI Taxonomy" id="1086393"/>
    <lineage>
        <taxon>Bacteria</taxon>
        <taxon>Pseudomonadati</taxon>
        <taxon>Bacteroidota</taxon>
        <taxon>Chitinophagia</taxon>
        <taxon>Chitinophagales</taxon>
        <taxon>Chitinophagaceae</taxon>
        <taxon>Sediminibacterium</taxon>
    </lineage>
</organism>
<evidence type="ECO:0000259" key="5">
    <source>
        <dbReference type="Pfam" id="PF02441"/>
    </source>
</evidence>
<keyword evidence="3" id="KW-0511">Multifunctional enzyme</keyword>
<comment type="cofactor">
    <cofactor evidence="3">
        <name>Mg(2+)</name>
        <dbReference type="ChEBI" id="CHEBI:18420"/>
    </cofactor>
</comment>
<evidence type="ECO:0000313" key="8">
    <source>
        <dbReference type="Proteomes" id="UP000295741"/>
    </source>
</evidence>
<evidence type="ECO:0000256" key="1">
    <source>
        <dbReference type="ARBA" id="ARBA00022793"/>
    </source>
</evidence>
<evidence type="ECO:0000259" key="6">
    <source>
        <dbReference type="Pfam" id="PF04127"/>
    </source>
</evidence>
<dbReference type="Gene3D" id="3.40.50.10300">
    <property type="entry name" value="CoaB-like"/>
    <property type="match status" value="1"/>
</dbReference>
<comment type="cofactor">
    <cofactor evidence="3">
        <name>FMN</name>
        <dbReference type="ChEBI" id="CHEBI:58210"/>
    </cofactor>
    <text evidence="3">Binds 1 FMN per subunit.</text>
</comment>
<dbReference type="InterPro" id="IPR003382">
    <property type="entry name" value="Flavoprotein"/>
</dbReference>
<evidence type="ECO:0000256" key="2">
    <source>
        <dbReference type="ARBA" id="ARBA00023239"/>
    </source>
</evidence>
<proteinExistence type="inferred from homology"/>
<keyword evidence="8" id="KW-1185">Reference proteome</keyword>
<keyword evidence="3 4" id="KW-0436">Ligase</keyword>
<dbReference type="GO" id="GO:0015941">
    <property type="term" value="P:pantothenate catabolic process"/>
    <property type="evidence" value="ECO:0007669"/>
    <property type="project" value="InterPro"/>
</dbReference>
<dbReference type="UniPathway" id="UPA00241">
    <property type="reaction ID" value="UER00353"/>
</dbReference>
<dbReference type="InterPro" id="IPR036551">
    <property type="entry name" value="Flavin_trans-like"/>
</dbReference>
<dbReference type="RefSeq" id="WP_133475560.1">
    <property type="nucleotide sequence ID" value="NZ_SNWP01000013.1"/>
</dbReference>
<comment type="caution">
    <text evidence="3">Lacks conserved residue(s) required for the propagation of feature annotation.</text>
</comment>
<dbReference type="Pfam" id="PF02441">
    <property type="entry name" value="Flavoprotein"/>
    <property type="match status" value="1"/>
</dbReference>
<evidence type="ECO:0000256" key="3">
    <source>
        <dbReference type="HAMAP-Rule" id="MF_02225"/>
    </source>
</evidence>
<comment type="catalytic activity">
    <reaction evidence="3 4">
        <text>(R)-4'-phosphopantothenate + L-cysteine + CTP = N-[(R)-4-phosphopantothenoyl]-L-cysteine + CMP + diphosphate + H(+)</text>
        <dbReference type="Rhea" id="RHEA:19397"/>
        <dbReference type="ChEBI" id="CHEBI:10986"/>
        <dbReference type="ChEBI" id="CHEBI:15378"/>
        <dbReference type="ChEBI" id="CHEBI:33019"/>
        <dbReference type="ChEBI" id="CHEBI:35235"/>
        <dbReference type="ChEBI" id="CHEBI:37563"/>
        <dbReference type="ChEBI" id="CHEBI:59458"/>
        <dbReference type="ChEBI" id="CHEBI:60377"/>
        <dbReference type="EC" id="6.3.2.5"/>
    </reaction>
</comment>
<dbReference type="Proteomes" id="UP000295741">
    <property type="component" value="Unassembled WGS sequence"/>
</dbReference>
<feature type="region of interest" description="Phosphopantothenate--cysteine ligase" evidence="3">
    <location>
        <begin position="188"/>
        <end position="398"/>
    </location>
</feature>
<dbReference type="EMBL" id="SNWP01000013">
    <property type="protein sequence ID" value="TDO25451.1"/>
    <property type="molecule type" value="Genomic_DNA"/>
</dbReference>
<gene>
    <name evidence="3" type="primary">coaBC</name>
    <name evidence="7" type="ORF">BC659_2993</name>
</gene>
<dbReference type="SUPFAM" id="SSF102645">
    <property type="entry name" value="CoaB-like"/>
    <property type="match status" value="1"/>
</dbReference>
<comment type="similarity">
    <text evidence="3 4">In the C-terminal section; belongs to the PPC synthetase family.</text>
</comment>
<dbReference type="Gene3D" id="3.40.50.1950">
    <property type="entry name" value="Flavin prenyltransferase-like"/>
    <property type="match status" value="1"/>
</dbReference>
<dbReference type="GO" id="GO:0015937">
    <property type="term" value="P:coenzyme A biosynthetic process"/>
    <property type="evidence" value="ECO:0007669"/>
    <property type="project" value="UniProtKB-UniRule"/>
</dbReference>
<keyword evidence="3 4" id="KW-0288">FMN</keyword>
<name>A0A4R6IT85_9BACT</name>
<keyword evidence="3" id="KW-0479">Metal-binding</keyword>
<dbReference type="NCBIfam" id="TIGR00521">
    <property type="entry name" value="coaBC_dfp"/>
    <property type="match status" value="1"/>
</dbReference>
<comment type="pathway">
    <text evidence="3 4">Cofactor biosynthesis; coenzyme A biosynthesis; CoA from (R)-pantothenate: step 2/5.</text>
</comment>
<comment type="function">
    <text evidence="3">Catalyzes two sequential steps in the biosynthesis of coenzyme A. In the first step cysteine is conjugated to 4'-phosphopantothenate to form 4-phosphopantothenoylcysteine. In the second step the latter compound is decarboxylated to form 4'-phosphopantotheine.</text>
</comment>
<dbReference type="PANTHER" id="PTHR14359">
    <property type="entry name" value="HOMO-OLIGOMERIC FLAVIN CONTAINING CYS DECARBOXYLASE FAMILY"/>
    <property type="match status" value="1"/>
</dbReference>
<feature type="binding site" evidence="3">
    <location>
        <position position="277"/>
    </location>
    <ligand>
        <name>CTP</name>
        <dbReference type="ChEBI" id="CHEBI:37563"/>
    </ligand>
</feature>
<keyword evidence="1 3" id="KW-0210">Decarboxylase</keyword>
<comment type="function">
    <text evidence="4">Catalyzes two steps in the biosynthesis of coenzyme A. In the first step cysteine is conjugated to 4'-phosphopantothenate to form 4-phosphopantothenoylcysteine, in the latter compound is decarboxylated to form 4'-phosphopantotheine.</text>
</comment>
<dbReference type="InterPro" id="IPR007085">
    <property type="entry name" value="DNA/pantothenate-metab_flavo_C"/>
</dbReference>
<keyword evidence="3" id="KW-0460">Magnesium</keyword>
<feature type="binding site" evidence="3">
    <location>
        <position position="336"/>
    </location>
    <ligand>
        <name>CTP</name>
        <dbReference type="ChEBI" id="CHEBI:37563"/>
    </ligand>
</feature>
<dbReference type="AlphaFoldDB" id="A0A4R6IT85"/>
<evidence type="ECO:0000256" key="4">
    <source>
        <dbReference type="RuleBase" id="RU364078"/>
    </source>
</evidence>
<keyword evidence="3 4" id="KW-0285">Flavoprotein</keyword>
<dbReference type="HAMAP" id="MF_02225">
    <property type="entry name" value="CoaBC"/>
    <property type="match status" value="1"/>
</dbReference>
<dbReference type="GO" id="GO:0071513">
    <property type="term" value="C:phosphopantothenoylcysteine decarboxylase complex"/>
    <property type="evidence" value="ECO:0007669"/>
    <property type="project" value="TreeGrafter"/>
</dbReference>
<comment type="similarity">
    <text evidence="3 4">In the N-terminal section; belongs to the HFCD (homo-oligomeric flavin containing Cys decarboxylase) superfamily.</text>
</comment>
<feature type="region of interest" description="Phosphopantothenoylcysteine decarboxylase" evidence="3">
    <location>
        <begin position="1"/>
        <end position="187"/>
    </location>
</feature>
<dbReference type="OrthoDB" id="9802554at2"/>
<accession>A0A4R6IT85</accession>
<keyword evidence="2 3" id="KW-0456">Lyase</keyword>
<comment type="caution">
    <text evidence="7">The sequence shown here is derived from an EMBL/GenBank/DDBJ whole genome shotgun (WGS) entry which is preliminary data.</text>
</comment>
<dbReference type="InterPro" id="IPR005252">
    <property type="entry name" value="CoaBC"/>
</dbReference>
<dbReference type="EC" id="4.1.1.36" evidence="3"/>
<dbReference type="GO" id="GO:0046872">
    <property type="term" value="F:metal ion binding"/>
    <property type="evidence" value="ECO:0007669"/>
    <property type="project" value="UniProtKB-KW"/>
</dbReference>
<dbReference type="GO" id="GO:0004633">
    <property type="term" value="F:phosphopantothenoylcysteine decarboxylase activity"/>
    <property type="evidence" value="ECO:0007669"/>
    <property type="project" value="UniProtKB-UniRule"/>
</dbReference>